<dbReference type="EMBL" id="CXST01000018">
    <property type="protein sequence ID" value="CTQ47725.1"/>
    <property type="molecule type" value="Genomic_DNA"/>
</dbReference>
<dbReference type="Proteomes" id="UP000048926">
    <property type="component" value="Unassembled WGS sequence"/>
</dbReference>
<dbReference type="SUPFAM" id="SSF55073">
    <property type="entry name" value="Nucleotide cyclase"/>
    <property type="match status" value="1"/>
</dbReference>
<dbReference type="AlphaFoldDB" id="A0A0M6YC96"/>
<dbReference type="GO" id="GO:0071111">
    <property type="term" value="F:cyclic-guanylate-specific phosphodiesterase activity"/>
    <property type="evidence" value="ECO:0007669"/>
    <property type="project" value="UniProtKB-EC"/>
</dbReference>
<dbReference type="Pfam" id="PF00990">
    <property type="entry name" value="GGDEF"/>
    <property type="match status" value="1"/>
</dbReference>
<dbReference type="SUPFAM" id="SSF55785">
    <property type="entry name" value="PYP-like sensor domain (PAS domain)"/>
    <property type="match status" value="2"/>
</dbReference>
<dbReference type="PANTHER" id="PTHR44757:SF2">
    <property type="entry name" value="BIOFILM ARCHITECTURE MAINTENANCE PROTEIN MBAA"/>
    <property type="match status" value="1"/>
</dbReference>
<feature type="domain" description="GGDEF" evidence="2">
    <location>
        <begin position="294"/>
        <end position="425"/>
    </location>
</feature>
<dbReference type="InterPro" id="IPR035965">
    <property type="entry name" value="PAS-like_dom_sf"/>
</dbReference>
<name>A0A0M6YC96_9HYPH</name>
<dbReference type="Gene3D" id="3.20.20.450">
    <property type="entry name" value="EAL domain"/>
    <property type="match status" value="1"/>
</dbReference>
<gene>
    <name evidence="3" type="primary">gmr_17</name>
    <name evidence="3" type="ORF">LAL4801_06194</name>
</gene>
<dbReference type="OrthoDB" id="9814202at2"/>
<evidence type="ECO:0000259" key="2">
    <source>
        <dbReference type="PROSITE" id="PS50887"/>
    </source>
</evidence>
<reference evidence="4" key="1">
    <citation type="submission" date="2015-07" db="EMBL/GenBank/DDBJ databases">
        <authorList>
            <person name="Rodrigo-Torres Lidia"/>
            <person name="Arahal R.David."/>
        </authorList>
    </citation>
    <scope>NUCLEOTIDE SEQUENCE [LARGE SCALE GENOMIC DNA]</scope>
    <source>
        <strain evidence="4">CECT 4801</strain>
    </source>
</reference>
<sequence length="471" mass="53828">MHPPMSNTFRLLQSASQEKAPAASNSRVPLGSDFELAHGLETALWVYDIDRFRIVNANAAALELWEADSEDDLHARDLRKDMSSTVCEKLRQYQQDFAEQGAVFRELWTLYPNRIPVSINVFMQGFRLPDGRMGMLCEALGTEVQTPENLRSAEALMHTDVMISLVTPKGRILYRNPAARKFWPADATHLQDLFVDDWCRHRLLPSLKKGEDVRHVERVQTSSDVAWYDMSLKSCHDAATGEPAVLVTAIDVTALKLARDHATFLSNRDHLTGFFNRSSFHAEVERILKRDRENEMALFYLNIDRFKYINDAFGHEGGDLVLRTTANRIAQHLRHEDFLARIGGDEFVILFADVRIREEARHRLNELRKAISQPDQVFNDDIGLVYLRRLQLEADIEKALETDQITAAFQPCVDLETGRVVSVETLARWHHPERGFVPPGEFIPVCEETGMIEALGHRMFRLGADQVKRNP</sequence>
<dbReference type="InterPro" id="IPR035919">
    <property type="entry name" value="EAL_sf"/>
</dbReference>
<evidence type="ECO:0000313" key="3">
    <source>
        <dbReference type="EMBL" id="CTQ47725.1"/>
    </source>
</evidence>
<organism evidence="3 4">
    <name type="scientific">Roseibium aggregatum</name>
    <dbReference type="NCBI Taxonomy" id="187304"/>
    <lineage>
        <taxon>Bacteria</taxon>
        <taxon>Pseudomonadati</taxon>
        <taxon>Pseudomonadota</taxon>
        <taxon>Alphaproteobacteria</taxon>
        <taxon>Hyphomicrobiales</taxon>
        <taxon>Stappiaceae</taxon>
        <taxon>Roseibium</taxon>
    </lineage>
</organism>
<evidence type="ECO:0000259" key="1">
    <source>
        <dbReference type="PROSITE" id="PS50883"/>
    </source>
</evidence>
<dbReference type="Gene3D" id="3.30.70.270">
    <property type="match status" value="1"/>
</dbReference>
<dbReference type="NCBIfam" id="TIGR00254">
    <property type="entry name" value="GGDEF"/>
    <property type="match status" value="1"/>
</dbReference>
<keyword evidence="3" id="KW-0378">Hydrolase</keyword>
<dbReference type="InterPro" id="IPR000160">
    <property type="entry name" value="GGDEF_dom"/>
</dbReference>
<evidence type="ECO:0000313" key="4">
    <source>
        <dbReference type="Proteomes" id="UP000048926"/>
    </source>
</evidence>
<dbReference type="PROSITE" id="PS50883">
    <property type="entry name" value="EAL"/>
    <property type="match status" value="1"/>
</dbReference>
<dbReference type="CDD" id="cd01949">
    <property type="entry name" value="GGDEF"/>
    <property type="match status" value="1"/>
</dbReference>
<dbReference type="InterPro" id="IPR043128">
    <property type="entry name" value="Rev_trsase/Diguanyl_cyclase"/>
</dbReference>
<dbReference type="CDD" id="cd01948">
    <property type="entry name" value="EAL"/>
    <property type="match status" value="1"/>
</dbReference>
<dbReference type="Pfam" id="PF00563">
    <property type="entry name" value="EAL"/>
    <property type="match status" value="1"/>
</dbReference>
<dbReference type="PROSITE" id="PS50887">
    <property type="entry name" value="GGDEF"/>
    <property type="match status" value="1"/>
</dbReference>
<dbReference type="InterPro" id="IPR001633">
    <property type="entry name" value="EAL_dom"/>
</dbReference>
<accession>A0A0M6YC96</accession>
<proteinExistence type="predicted"/>
<dbReference type="InterPro" id="IPR052155">
    <property type="entry name" value="Biofilm_reg_signaling"/>
</dbReference>
<dbReference type="EC" id="3.1.4.52" evidence="3"/>
<dbReference type="Gene3D" id="3.30.450.20">
    <property type="entry name" value="PAS domain"/>
    <property type="match status" value="1"/>
</dbReference>
<dbReference type="SUPFAM" id="SSF141868">
    <property type="entry name" value="EAL domain-like"/>
    <property type="match status" value="1"/>
</dbReference>
<protein>
    <submittedName>
        <fullName evidence="3">Cyclic di-GMP phosphodiesterase Gmr</fullName>
        <ecNumber evidence="3">3.1.4.52</ecNumber>
    </submittedName>
</protein>
<dbReference type="SMART" id="SM00267">
    <property type="entry name" value="GGDEF"/>
    <property type="match status" value="1"/>
</dbReference>
<dbReference type="PANTHER" id="PTHR44757">
    <property type="entry name" value="DIGUANYLATE CYCLASE DGCP"/>
    <property type="match status" value="1"/>
</dbReference>
<dbReference type="InterPro" id="IPR029787">
    <property type="entry name" value="Nucleotide_cyclase"/>
</dbReference>
<feature type="domain" description="EAL" evidence="1">
    <location>
        <begin position="389"/>
        <end position="471"/>
    </location>
</feature>
<keyword evidence="4" id="KW-1185">Reference proteome</keyword>